<feature type="coiled-coil region" evidence="1">
    <location>
        <begin position="90"/>
        <end position="163"/>
    </location>
</feature>
<name>A0A220MFW1_9BACL</name>
<dbReference type="EMBL" id="CP018145">
    <property type="protein sequence ID" value="ASJ53825.1"/>
    <property type="molecule type" value="Genomic_DNA"/>
</dbReference>
<dbReference type="Proteomes" id="UP000197781">
    <property type="component" value="Chromosome"/>
</dbReference>
<accession>A0A220MFW1</accession>
<proteinExistence type="predicted"/>
<dbReference type="RefSeq" id="WP_088907619.1">
    <property type="nucleotide sequence ID" value="NZ_CP018145.1"/>
</dbReference>
<feature type="coiled-coil region" evidence="1">
    <location>
        <begin position="30"/>
        <end position="57"/>
    </location>
</feature>
<dbReference type="KEGG" id="bfm:BP422_09865"/>
<dbReference type="AlphaFoldDB" id="A0A220MFW1"/>
<organism evidence="2 3">
    <name type="scientific">Brevibacillus formosus</name>
    <dbReference type="NCBI Taxonomy" id="54913"/>
    <lineage>
        <taxon>Bacteria</taxon>
        <taxon>Bacillati</taxon>
        <taxon>Bacillota</taxon>
        <taxon>Bacilli</taxon>
        <taxon>Bacillales</taxon>
        <taxon>Paenibacillaceae</taxon>
        <taxon>Brevibacillus</taxon>
    </lineage>
</organism>
<evidence type="ECO:0000313" key="2">
    <source>
        <dbReference type="EMBL" id="ASJ53825.1"/>
    </source>
</evidence>
<sequence length="166" mass="18778">MAKREQVVAEAVEESTEETVRSIAQAQAAYEKLVEKVRGYCRKARELRAQAAELKQSGRTDSQVGAEMRQLLDQAVQYELLADQQDGHPRLEAIRNLEDLQREASALRGTVQHNQGVLSRQRKELEESKEEAAAMVQRAEERVQETERLLAYEMAKLAELEGNGVE</sequence>
<evidence type="ECO:0000313" key="3">
    <source>
        <dbReference type="Proteomes" id="UP000197781"/>
    </source>
</evidence>
<reference evidence="2 3" key="1">
    <citation type="submission" date="2016-11" db="EMBL/GenBank/DDBJ databases">
        <authorList>
            <person name="Jaros S."/>
            <person name="Januszkiewicz K."/>
            <person name="Wedrychowicz H."/>
        </authorList>
    </citation>
    <scope>NUCLEOTIDE SEQUENCE [LARGE SCALE GENOMIC DNA]</scope>
    <source>
        <strain evidence="2 3">NF2</strain>
    </source>
</reference>
<gene>
    <name evidence="2" type="ORF">BP422_09865</name>
</gene>
<keyword evidence="1" id="KW-0175">Coiled coil</keyword>
<protein>
    <submittedName>
        <fullName evidence="2">Uncharacterized protein</fullName>
    </submittedName>
</protein>
<evidence type="ECO:0000256" key="1">
    <source>
        <dbReference type="SAM" id="Coils"/>
    </source>
</evidence>